<dbReference type="HOGENOM" id="CLU_3048611_0_0_9"/>
<comment type="caution">
    <text evidence="2">The sequence shown here is derived from an EMBL/GenBank/DDBJ whole genome shotgun (WGS) entry which is preliminary data.</text>
</comment>
<name>F0IJA9_STRSA</name>
<gene>
    <name evidence="2" type="ORF">HMPREF9383_0211</name>
</gene>
<protein>
    <submittedName>
        <fullName evidence="2">Uncharacterized protein</fullName>
    </submittedName>
</protein>
<organism evidence="2 3">
    <name type="scientific">Streptococcus sanguinis SK150</name>
    <dbReference type="NCBI Taxonomy" id="888811"/>
    <lineage>
        <taxon>Bacteria</taxon>
        <taxon>Bacillati</taxon>
        <taxon>Bacillota</taxon>
        <taxon>Bacilli</taxon>
        <taxon>Lactobacillales</taxon>
        <taxon>Streptococcaceae</taxon>
        <taxon>Streptococcus</taxon>
    </lineage>
</organism>
<dbReference type="EMBL" id="AEXY01000004">
    <property type="protein sequence ID" value="EGD37180.1"/>
    <property type="molecule type" value="Genomic_DNA"/>
</dbReference>
<reference evidence="2 3" key="1">
    <citation type="submission" date="2011-02" db="EMBL/GenBank/DDBJ databases">
        <authorList>
            <person name="Muzny D."/>
            <person name="Qin X."/>
            <person name="Deng J."/>
            <person name="Jiang H."/>
            <person name="Liu Y."/>
            <person name="Qu J."/>
            <person name="Song X.-Z."/>
            <person name="Zhang L."/>
            <person name="Thornton R."/>
            <person name="Coyle M."/>
            <person name="Francisco L."/>
            <person name="Jackson L."/>
            <person name="Javaid M."/>
            <person name="Korchina V."/>
            <person name="Kovar C."/>
            <person name="Mata R."/>
            <person name="Mathew T."/>
            <person name="Ngo R."/>
            <person name="Nguyen L."/>
            <person name="Nguyen N."/>
            <person name="Okwuonu G."/>
            <person name="Ongeri F."/>
            <person name="Pham C."/>
            <person name="Simmons D."/>
            <person name="Wilczek-Boney K."/>
            <person name="Hale W."/>
            <person name="Jakkamsetti A."/>
            <person name="Pham P."/>
            <person name="Ruth R."/>
            <person name="San Lucas F."/>
            <person name="Warren J."/>
            <person name="Zhang J."/>
            <person name="Zhao Z."/>
            <person name="Zhou C."/>
            <person name="Zhu D."/>
            <person name="Lee S."/>
            <person name="Bess C."/>
            <person name="Blankenburg K."/>
            <person name="Forbes L."/>
            <person name="Fu Q."/>
            <person name="Gubbala S."/>
            <person name="Hirani K."/>
            <person name="Jayaseelan J.C."/>
            <person name="Lara F."/>
            <person name="Munidasa M."/>
            <person name="Palculict T."/>
            <person name="Patil S."/>
            <person name="Pu L.-L."/>
            <person name="Saada N."/>
            <person name="Tang L."/>
            <person name="Weissenberger G."/>
            <person name="Zhu Y."/>
            <person name="Hemphill L."/>
            <person name="Shang Y."/>
            <person name="Youmans B."/>
            <person name="Ayvaz T."/>
            <person name="Ross M."/>
            <person name="Santibanez J."/>
            <person name="Aqrawi P."/>
            <person name="Gross S."/>
            <person name="Joshi V."/>
            <person name="Fowler G."/>
            <person name="Nazareth L."/>
            <person name="Reid J."/>
            <person name="Worley K."/>
            <person name="Petrosino J."/>
            <person name="Highlander S."/>
            <person name="Gibbs R."/>
        </authorList>
    </citation>
    <scope>NUCLEOTIDE SEQUENCE [LARGE SCALE GENOMIC DNA]</scope>
    <source>
        <strain evidence="2 3">SK150</strain>
    </source>
</reference>
<sequence>MYQQLYKETIAKEHRKRQYLLLPFFFVQFSETMFSVANLKQGKRLHNQKQNFFAN</sequence>
<evidence type="ECO:0000313" key="2">
    <source>
        <dbReference type="EMBL" id="EGD37180.1"/>
    </source>
</evidence>
<keyword evidence="1" id="KW-0472">Membrane</keyword>
<keyword evidence="1" id="KW-0812">Transmembrane</keyword>
<proteinExistence type="predicted"/>
<evidence type="ECO:0000313" key="3">
    <source>
        <dbReference type="Proteomes" id="UP000003530"/>
    </source>
</evidence>
<dbReference type="AlphaFoldDB" id="F0IJA9"/>
<dbReference type="PATRIC" id="fig|888811.3.peg.205"/>
<evidence type="ECO:0000256" key="1">
    <source>
        <dbReference type="SAM" id="Phobius"/>
    </source>
</evidence>
<feature type="transmembrane region" description="Helical" evidence="1">
    <location>
        <begin position="20"/>
        <end position="39"/>
    </location>
</feature>
<keyword evidence="1" id="KW-1133">Transmembrane helix</keyword>
<accession>F0IJA9</accession>
<dbReference type="Proteomes" id="UP000003530">
    <property type="component" value="Unassembled WGS sequence"/>
</dbReference>